<keyword evidence="2" id="KW-0804">Transcription</keyword>
<dbReference type="FunFam" id="1.25.70.10:FF:000001">
    <property type="entry name" value="Mitochondrial transcription termination factor-like"/>
    <property type="match status" value="1"/>
</dbReference>
<comment type="caution">
    <text evidence="4">The sequence shown here is derived from an EMBL/GenBank/DDBJ whole genome shotgun (WGS) entry which is preliminary data.</text>
</comment>
<evidence type="ECO:0000256" key="1">
    <source>
        <dbReference type="ARBA" id="ARBA00007692"/>
    </source>
</evidence>
<evidence type="ECO:0000256" key="2">
    <source>
        <dbReference type="ARBA" id="ARBA00022472"/>
    </source>
</evidence>
<dbReference type="Proteomes" id="UP001604336">
    <property type="component" value="Unassembled WGS sequence"/>
</dbReference>
<accession>A0ABD1RBR1</accession>
<evidence type="ECO:0000313" key="4">
    <source>
        <dbReference type="EMBL" id="KAL2485818.1"/>
    </source>
</evidence>
<dbReference type="Pfam" id="PF02536">
    <property type="entry name" value="mTERF"/>
    <property type="match status" value="2"/>
</dbReference>
<dbReference type="AlphaFoldDB" id="A0ABD1RBR1"/>
<dbReference type="EMBL" id="JBFOLK010000009">
    <property type="protein sequence ID" value="KAL2485818.1"/>
    <property type="molecule type" value="Genomic_DNA"/>
</dbReference>
<dbReference type="GO" id="GO:0006353">
    <property type="term" value="P:DNA-templated transcription termination"/>
    <property type="evidence" value="ECO:0007669"/>
    <property type="project" value="UniProtKB-KW"/>
</dbReference>
<protein>
    <submittedName>
        <fullName evidence="4">Mitochondrial transcription termination factor family protein</fullName>
    </submittedName>
</protein>
<dbReference type="PANTHER" id="PTHR13068:SF133">
    <property type="entry name" value="MITOCHONDRIAL TRANSCRIPTION TERMINATION FACTOR FAMILY PROTEIN"/>
    <property type="match status" value="1"/>
</dbReference>
<keyword evidence="3" id="KW-0809">Transit peptide</keyword>
<keyword evidence="2" id="KW-0806">Transcription termination</keyword>
<keyword evidence="5" id="KW-1185">Reference proteome</keyword>
<organism evidence="4 5">
    <name type="scientific">Abeliophyllum distichum</name>
    <dbReference type="NCBI Taxonomy" id="126358"/>
    <lineage>
        <taxon>Eukaryota</taxon>
        <taxon>Viridiplantae</taxon>
        <taxon>Streptophyta</taxon>
        <taxon>Embryophyta</taxon>
        <taxon>Tracheophyta</taxon>
        <taxon>Spermatophyta</taxon>
        <taxon>Magnoliopsida</taxon>
        <taxon>eudicotyledons</taxon>
        <taxon>Gunneridae</taxon>
        <taxon>Pentapetalae</taxon>
        <taxon>asterids</taxon>
        <taxon>lamiids</taxon>
        <taxon>Lamiales</taxon>
        <taxon>Oleaceae</taxon>
        <taxon>Forsythieae</taxon>
        <taxon>Abeliophyllum</taxon>
    </lineage>
</organism>
<evidence type="ECO:0000256" key="3">
    <source>
        <dbReference type="ARBA" id="ARBA00022946"/>
    </source>
</evidence>
<dbReference type="Gene3D" id="1.25.70.10">
    <property type="entry name" value="Transcription termination factor 3, mitochondrial"/>
    <property type="match status" value="1"/>
</dbReference>
<keyword evidence="2" id="KW-0805">Transcription regulation</keyword>
<dbReference type="InterPro" id="IPR003690">
    <property type="entry name" value="MTERF"/>
</dbReference>
<dbReference type="SMART" id="SM00733">
    <property type="entry name" value="Mterf"/>
    <property type="match status" value="6"/>
</dbReference>
<gene>
    <name evidence="4" type="ORF">Adt_30574</name>
</gene>
<evidence type="ECO:0000313" key="5">
    <source>
        <dbReference type="Proteomes" id="UP001604336"/>
    </source>
</evidence>
<dbReference type="PANTHER" id="PTHR13068">
    <property type="entry name" value="CGI-12 PROTEIN-RELATED"/>
    <property type="match status" value="1"/>
</dbReference>
<sequence>MFSVNLNCKLLPFKKFATDSTASLPFLYKDELIFNPTSSECCKNQFFINFCSTVDVGSPELKSGTATSAPKKKKISKKLAKESSYTISYLINTCGLSPEKAISASEKVHFETPEKPNSVIALLKKHGFSKTHIANLVRRRPVLLLSNPEKTLLPKLEFFKSIGVSKVHLGGTISRDPTLLTRSLENQIIPNYNYLKSVLLTDEKVAAAVKRTSWVFLEDPEKNLAPNITVLKELNVPQSCIILLLTHFPEAILQKSDEFRASVSKVVEMGFNPLRSTFVLALHAVSGKGNKMIWARCYETYSKLGWSKDDIYMAFRKHPNCMILSEKKISRTMDFLVNKMGWDCRMIASCPTVLFFNLENRIMPRCSTVQFLFSRELIKKDVKLSTVLLPREKYFLEKFVTKYEKQVPKLYDFYEGKIGIEEL</sequence>
<dbReference type="InterPro" id="IPR038538">
    <property type="entry name" value="MTERF_sf"/>
</dbReference>
<name>A0ABD1RBR1_9LAMI</name>
<proteinExistence type="inferred from homology"/>
<reference evidence="5" key="1">
    <citation type="submission" date="2024-07" db="EMBL/GenBank/DDBJ databases">
        <title>Two chromosome-level genome assemblies of Korean endemic species Abeliophyllum distichum and Forsythia ovata (Oleaceae).</title>
        <authorList>
            <person name="Jang H."/>
        </authorList>
    </citation>
    <scope>NUCLEOTIDE SEQUENCE [LARGE SCALE GENOMIC DNA]</scope>
</reference>
<comment type="similarity">
    <text evidence="1">Belongs to the mTERF family.</text>
</comment>